<feature type="repeat" description="Solcar" evidence="5">
    <location>
        <begin position="174"/>
        <end position="259"/>
    </location>
</feature>
<keyword evidence="4" id="KW-1133">Transmembrane helix</keyword>
<evidence type="ECO:0000256" key="5">
    <source>
        <dbReference type="PROSITE-ProRule" id="PRU00282"/>
    </source>
</evidence>
<dbReference type="InterPro" id="IPR050567">
    <property type="entry name" value="Mitochondrial_Carrier"/>
</dbReference>
<dbReference type="GO" id="GO:1990575">
    <property type="term" value="P:mitochondrial L-ornithine transmembrane transport"/>
    <property type="evidence" value="ECO:0007669"/>
    <property type="project" value="TreeGrafter"/>
</dbReference>
<dbReference type="GO" id="GO:0016020">
    <property type="term" value="C:membrane"/>
    <property type="evidence" value="ECO:0007669"/>
    <property type="project" value="UniProtKB-UniRule"/>
</dbReference>
<dbReference type="GO" id="GO:0005289">
    <property type="term" value="F:high-affinity L-arginine transmembrane transporter activity"/>
    <property type="evidence" value="ECO:0007669"/>
    <property type="project" value="TreeGrafter"/>
</dbReference>
<feature type="repeat" description="Solcar" evidence="5">
    <location>
        <begin position="1"/>
        <end position="80"/>
    </location>
</feature>
<dbReference type="AlphaFoldDB" id="A0A8S3WNI5"/>
<gene>
    <name evidence="7" type="ORF">PAPOLLO_LOCUS8524</name>
</gene>
<dbReference type="Proteomes" id="UP000691718">
    <property type="component" value="Unassembled WGS sequence"/>
</dbReference>
<keyword evidence="5 6" id="KW-0812">Transmembrane</keyword>
<comment type="similarity">
    <text evidence="1 6">Belongs to the mitochondrial carrier (TC 2.A.29) family.</text>
</comment>
<protein>
    <submittedName>
        <fullName evidence="7">(apollo) hypothetical protein</fullName>
    </submittedName>
</protein>
<evidence type="ECO:0000256" key="1">
    <source>
        <dbReference type="ARBA" id="ARBA00006375"/>
    </source>
</evidence>
<proteinExistence type="inferred from homology"/>
<dbReference type="Pfam" id="PF00153">
    <property type="entry name" value="Mito_carr"/>
    <property type="match status" value="3"/>
</dbReference>
<evidence type="ECO:0000256" key="2">
    <source>
        <dbReference type="ARBA" id="ARBA00022448"/>
    </source>
</evidence>
<evidence type="ECO:0000313" key="8">
    <source>
        <dbReference type="Proteomes" id="UP000691718"/>
    </source>
</evidence>
<reference evidence="7" key="1">
    <citation type="submission" date="2021-04" db="EMBL/GenBank/DDBJ databases">
        <authorList>
            <person name="Tunstrom K."/>
        </authorList>
    </citation>
    <scope>NUCLEOTIDE SEQUENCE</scope>
</reference>
<dbReference type="InterPro" id="IPR018108">
    <property type="entry name" value="MCP_transmembrane"/>
</dbReference>
<dbReference type="PANTHER" id="PTHR45624">
    <property type="entry name" value="MITOCHONDRIAL BASIC AMINO ACIDS TRANSPORTER-RELATED"/>
    <property type="match status" value="1"/>
</dbReference>
<dbReference type="PROSITE" id="PS50920">
    <property type="entry name" value="SOLCAR"/>
    <property type="match status" value="3"/>
</dbReference>
<comment type="caution">
    <text evidence="7">The sequence shown here is derived from an EMBL/GenBank/DDBJ whole genome shotgun (WGS) entry which is preliminary data.</text>
</comment>
<dbReference type="OrthoDB" id="193856at2759"/>
<evidence type="ECO:0000256" key="3">
    <source>
        <dbReference type="ARBA" id="ARBA00022737"/>
    </source>
</evidence>
<keyword evidence="2 6" id="KW-0813">Transport</keyword>
<keyword evidence="8" id="KW-1185">Reference proteome</keyword>
<evidence type="ECO:0000256" key="4">
    <source>
        <dbReference type="ARBA" id="ARBA00022989"/>
    </source>
</evidence>
<evidence type="ECO:0000313" key="7">
    <source>
        <dbReference type="EMBL" id="CAG4971968.1"/>
    </source>
</evidence>
<sequence>MALDFIAGCIGGSVGIIAGHPLDTLKVHIQSGRGSALECTKSLLNGGILSSVYRGVWAPLGGIAAVNAIVFGVYGNTRRALPNSDSLTTHAIAGAAAGLMQSLICAPVELVKTRQQLAKAEEGMPKGAWSGARHIVKNGGFKSLFRGLGLTVARDSPAFAIYFTSYEAMTRGDQSAMRVFTAGGVAGALSWVLLYPIDVVKSRIQGDAIGRYLGAWDCFIKSIQSEGWRCMGRGVVAVTLRAFISNGACFSAVVWTERAWQHCTSDTAVKTFAHAAAIGEAVRHEPDYLCDM</sequence>
<dbReference type="PANTHER" id="PTHR45624:SF61">
    <property type="entry name" value="MITOCHONDRIAL BASIC AMINO ACIDS TRANSPORTER"/>
    <property type="match status" value="1"/>
</dbReference>
<keyword evidence="3" id="KW-0677">Repeat</keyword>
<dbReference type="GO" id="GO:0005739">
    <property type="term" value="C:mitochondrion"/>
    <property type="evidence" value="ECO:0007669"/>
    <property type="project" value="TreeGrafter"/>
</dbReference>
<dbReference type="EMBL" id="CAJQZP010000610">
    <property type="protein sequence ID" value="CAG4971968.1"/>
    <property type="molecule type" value="Genomic_DNA"/>
</dbReference>
<evidence type="ECO:0000256" key="6">
    <source>
        <dbReference type="RuleBase" id="RU000488"/>
    </source>
</evidence>
<keyword evidence="5" id="KW-0472">Membrane</keyword>
<organism evidence="7 8">
    <name type="scientific">Parnassius apollo</name>
    <name type="common">Apollo butterfly</name>
    <name type="synonym">Papilio apollo</name>
    <dbReference type="NCBI Taxonomy" id="110799"/>
    <lineage>
        <taxon>Eukaryota</taxon>
        <taxon>Metazoa</taxon>
        <taxon>Ecdysozoa</taxon>
        <taxon>Arthropoda</taxon>
        <taxon>Hexapoda</taxon>
        <taxon>Insecta</taxon>
        <taxon>Pterygota</taxon>
        <taxon>Neoptera</taxon>
        <taxon>Endopterygota</taxon>
        <taxon>Lepidoptera</taxon>
        <taxon>Glossata</taxon>
        <taxon>Ditrysia</taxon>
        <taxon>Papilionoidea</taxon>
        <taxon>Papilionidae</taxon>
        <taxon>Parnassiinae</taxon>
        <taxon>Parnassini</taxon>
        <taxon>Parnassius</taxon>
        <taxon>Parnassius</taxon>
    </lineage>
</organism>
<feature type="repeat" description="Solcar" evidence="5">
    <location>
        <begin position="85"/>
        <end position="172"/>
    </location>
</feature>
<accession>A0A8S3WNI5</accession>
<name>A0A8S3WNI5_PARAO</name>